<gene>
    <name evidence="1" type="ORF">APX70_01859</name>
</gene>
<evidence type="ECO:0000313" key="1">
    <source>
        <dbReference type="EMBL" id="RML33774.1"/>
    </source>
</evidence>
<sequence>MLSSMAPTRASTSLPVIGVTASTVLAWATLSASTLKPKPCLIMDTELFLA</sequence>
<protein>
    <submittedName>
        <fullName evidence="1">Uncharacterized protein</fullName>
    </submittedName>
</protein>
<proteinExistence type="predicted"/>
<name>A0A3M2V3F9_PSEYM</name>
<evidence type="ECO:0000313" key="2">
    <source>
        <dbReference type="Proteomes" id="UP000282378"/>
    </source>
</evidence>
<accession>A0A3M2V3F9</accession>
<dbReference type="Proteomes" id="UP000282378">
    <property type="component" value="Unassembled WGS sequence"/>
</dbReference>
<reference evidence="1 2" key="1">
    <citation type="submission" date="2018-08" db="EMBL/GenBank/DDBJ databases">
        <title>Recombination of ecologically and evolutionarily significant loci maintains genetic cohesion in the Pseudomonas syringae species complex.</title>
        <authorList>
            <person name="Dillon M."/>
            <person name="Thakur S."/>
            <person name="Almeida R.N.D."/>
            <person name="Weir B.S."/>
            <person name="Guttman D.S."/>
        </authorList>
    </citation>
    <scope>NUCLEOTIDE SEQUENCE [LARGE SCALE GENOMIC DNA]</scope>
    <source>
        <strain evidence="1 2">88_10</strain>
    </source>
</reference>
<dbReference type="EMBL" id="RBNL01004328">
    <property type="protein sequence ID" value="RML33774.1"/>
    <property type="molecule type" value="Genomic_DNA"/>
</dbReference>
<organism evidence="1 2">
    <name type="scientific">Pseudomonas syringae pv. maculicola</name>
    <dbReference type="NCBI Taxonomy" id="59511"/>
    <lineage>
        <taxon>Bacteria</taxon>
        <taxon>Pseudomonadati</taxon>
        <taxon>Pseudomonadota</taxon>
        <taxon>Gammaproteobacteria</taxon>
        <taxon>Pseudomonadales</taxon>
        <taxon>Pseudomonadaceae</taxon>
        <taxon>Pseudomonas</taxon>
    </lineage>
</organism>
<comment type="caution">
    <text evidence="1">The sequence shown here is derived from an EMBL/GenBank/DDBJ whole genome shotgun (WGS) entry which is preliminary data.</text>
</comment>
<dbReference type="AlphaFoldDB" id="A0A3M2V3F9"/>